<name>A0A6L8V0W9_9BACL</name>
<proteinExistence type="predicted"/>
<organism evidence="2 3">
    <name type="scientific">Paenibacillus silvestris</name>
    <dbReference type="NCBI Taxonomy" id="2606219"/>
    <lineage>
        <taxon>Bacteria</taxon>
        <taxon>Bacillati</taxon>
        <taxon>Bacillota</taxon>
        <taxon>Bacilli</taxon>
        <taxon>Bacillales</taxon>
        <taxon>Paenibacillaceae</taxon>
        <taxon>Paenibacillus</taxon>
    </lineage>
</organism>
<dbReference type="AlphaFoldDB" id="A0A6L8V0W9"/>
<dbReference type="Pfam" id="PF07978">
    <property type="entry name" value="NIPSNAP"/>
    <property type="match status" value="1"/>
</dbReference>
<comment type="caution">
    <text evidence="2">The sequence shown here is derived from an EMBL/GenBank/DDBJ whole genome shotgun (WGS) entry which is preliminary data.</text>
</comment>
<dbReference type="RefSeq" id="WP_161407341.1">
    <property type="nucleotide sequence ID" value="NZ_WTUZ01000016.1"/>
</dbReference>
<dbReference type="Proteomes" id="UP000481087">
    <property type="component" value="Unassembled WGS sequence"/>
</dbReference>
<evidence type="ECO:0000259" key="1">
    <source>
        <dbReference type="Pfam" id="PF07978"/>
    </source>
</evidence>
<dbReference type="SUPFAM" id="SSF54909">
    <property type="entry name" value="Dimeric alpha+beta barrel"/>
    <property type="match status" value="1"/>
</dbReference>
<feature type="domain" description="NIPSNAP" evidence="1">
    <location>
        <begin position="3"/>
        <end position="86"/>
    </location>
</feature>
<dbReference type="InterPro" id="IPR011008">
    <property type="entry name" value="Dimeric_a/b-barrel"/>
</dbReference>
<keyword evidence="3" id="KW-1185">Reference proteome</keyword>
<accession>A0A6L8V0W9</accession>
<dbReference type="InterPro" id="IPR012577">
    <property type="entry name" value="NIPSNAP"/>
</dbReference>
<evidence type="ECO:0000313" key="3">
    <source>
        <dbReference type="Proteomes" id="UP000481087"/>
    </source>
</evidence>
<evidence type="ECO:0000313" key="2">
    <source>
        <dbReference type="EMBL" id="MZQ83176.1"/>
    </source>
</evidence>
<dbReference type="Gene3D" id="3.30.70.100">
    <property type="match status" value="1"/>
</dbReference>
<protein>
    <submittedName>
        <fullName evidence="2">NIPSNAP family protein</fullName>
    </submittedName>
</protein>
<reference evidence="2 3" key="1">
    <citation type="submission" date="2019-12" db="EMBL/GenBank/DDBJ databases">
        <title>Paenibacillus sp. nov. sp. isolated from soil.</title>
        <authorList>
            <person name="Kim J."/>
            <person name="Jeong S.E."/>
            <person name="Jung H.S."/>
            <person name="Jeon C.O."/>
        </authorList>
    </citation>
    <scope>NUCLEOTIDE SEQUENCE [LARGE SCALE GENOMIC DNA]</scope>
    <source>
        <strain evidence="2 3">5J-6</strain>
    </source>
</reference>
<dbReference type="EMBL" id="WTUZ01000016">
    <property type="protein sequence ID" value="MZQ83176.1"/>
    <property type="molecule type" value="Genomic_DNA"/>
</dbReference>
<sequence>MIYELRIYDVTPGRMEAILNRFRDGTISIFAKHDMKVTNFWVDADETKERLYYVLEHSDAEARERNFQAFFEDPEWLELKERTEQDGPLHEKIDVIFMKNASFFE</sequence>
<gene>
    <name evidence="2" type="ORF">GQF01_13760</name>
</gene>